<accession>A0AAP0RKQ5</accession>
<dbReference type="Proteomes" id="UP001415857">
    <property type="component" value="Unassembled WGS sequence"/>
</dbReference>
<comment type="caution">
    <text evidence="2">The sequence shown here is derived from an EMBL/GenBank/DDBJ whole genome shotgun (WGS) entry which is preliminary data.</text>
</comment>
<evidence type="ECO:0000256" key="1">
    <source>
        <dbReference type="SAM" id="MobiDB-lite"/>
    </source>
</evidence>
<evidence type="ECO:0000313" key="3">
    <source>
        <dbReference type="Proteomes" id="UP001415857"/>
    </source>
</evidence>
<reference evidence="2 3" key="1">
    <citation type="journal article" date="2024" name="Plant J.">
        <title>Genome sequences and population genomics reveal climatic adaptation and genomic divergence between two closely related sweetgum species.</title>
        <authorList>
            <person name="Xu W.Q."/>
            <person name="Ren C.Q."/>
            <person name="Zhang X.Y."/>
            <person name="Comes H.P."/>
            <person name="Liu X.H."/>
            <person name="Li Y.G."/>
            <person name="Kettle C.J."/>
            <person name="Jalonen R."/>
            <person name="Gaisberger H."/>
            <person name="Ma Y.Z."/>
            <person name="Qiu Y.X."/>
        </authorList>
    </citation>
    <scope>NUCLEOTIDE SEQUENCE [LARGE SCALE GENOMIC DNA]</scope>
    <source>
        <strain evidence="2">Hangzhou</strain>
    </source>
</reference>
<dbReference type="EMBL" id="JBBPBK010000008">
    <property type="protein sequence ID" value="KAK9279867.1"/>
    <property type="molecule type" value="Genomic_DNA"/>
</dbReference>
<sequence length="112" mass="12281">MKLLRPHPPLSNPRFRRNISTTTTSTAATTAEDDHFVTILNDIVRGNQSWKIALNNTSISRKLNPHHVGTGTAPNAGRFQVSPKVLQLPRPTQQLQPLHGVVLHSDPLPGSV</sequence>
<proteinExistence type="predicted"/>
<keyword evidence="3" id="KW-1185">Reference proteome</keyword>
<name>A0AAP0RKQ5_LIQFO</name>
<feature type="region of interest" description="Disordered" evidence="1">
    <location>
        <begin position="1"/>
        <end position="28"/>
    </location>
</feature>
<gene>
    <name evidence="2" type="ORF">L1049_013550</name>
</gene>
<dbReference type="AlphaFoldDB" id="A0AAP0RKQ5"/>
<evidence type="ECO:0000313" key="2">
    <source>
        <dbReference type="EMBL" id="KAK9279867.1"/>
    </source>
</evidence>
<feature type="compositionally biased region" description="Pro residues" evidence="1">
    <location>
        <begin position="1"/>
        <end position="11"/>
    </location>
</feature>
<protein>
    <submittedName>
        <fullName evidence="2">Uncharacterized protein</fullName>
    </submittedName>
</protein>
<organism evidence="2 3">
    <name type="scientific">Liquidambar formosana</name>
    <name type="common">Formosan gum</name>
    <dbReference type="NCBI Taxonomy" id="63359"/>
    <lineage>
        <taxon>Eukaryota</taxon>
        <taxon>Viridiplantae</taxon>
        <taxon>Streptophyta</taxon>
        <taxon>Embryophyta</taxon>
        <taxon>Tracheophyta</taxon>
        <taxon>Spermatophyta</taxon>
        <taxon>Magnoliopsida</taxon>
        <taxon>eudicotyledons</taxon>
        <taxon>Gunneridae</taxon>
        <taxon>Pentapetalae</taxon>
        <taxon>Saxifragales</taxon>
        <taxon>Altingiaceae</taxon>
        <taxon>Liquidambar</taxon>
    </lineage>
</organism>